<dbReference type="RefSeq" id="WP_211368550.1">
    <property type="nucleotide sequence ID" value="NZ_FNBI01000009.1"/>
</dbReference>
<dbReference type="AlphaFoldDB" id="A0A1G7QQP3"/>
<organism evidence="1 2">
    <name type="scientific">Sphingomonas carotinifaciens</name>
    <dbReference type="NCBI Taxonomy" id="1166323"/>
    <lineage>
        <taxon>Bacteria</taxon>
        <taxon>Pseudomonadati</taxon>
        <taxon>Pseudomonadota</taxon>
        <taxon>Alphaproteobacteria</taxon>
        <taxon>Sphingomonadales</taxon>
        <taxon>Sphingomonadaceae</taxon>
        <taxon>Sphingomonas</taxon>
    </lineage>
</organism>
<evidence type="ECO:0000313" key="2">
    <source>
        <dbReference type="Proteomes" id="UP000323502"/>
    </source>
</evidence>
<gene>
    <name evidence="1" type="ORF">SAMN05216557_1097</name>
</gene>
<proteinExistence type="predicted"/>
<sequence>MLPSLLSTSVLALLAGVVLSSGAPTGAMQAPIAAATPALSAIDRVWSSHRVGYAMVVTDSRIIVAYYDANRQLTVASRPRGAPAWVYHKVDSWTGWDSHNYLAMALDAAGQIHVVGNLHGDPLVYYRTTQAGDVRTLARVPVMVDPAAEQRMTYPIFLHDADGRLVMKYRDGRSGNGNEIYNVYDPATRTWRHLLSTPLTDGEGRRNAYFVGPRLGPDGWFHLAWVWRESPMAETNHDLSYAKSRDLVHWTRADGTPLTLPIRLSSAEIVDPVPVEGGMINNNTVIGFDPGGRVMITYHKFDKAGNTQIFVARREGDRWRTQQVSGWQGFRWDFRGGGSLDSRLFVEGPVPVGRDRIRVSVIRDGKPIDFLLDAASLKRIEERPANRLADRLRGVIAVPEGMVLNTLEDPSGSGVALAWPSRPPHRDQPDEDITTPTVLRLVEEATPR</sequence>
<keyword evidence="2" id="KW-1185">Reference proteome</keyword>
<dbReference type="Proteomes" id="UP000323502">
    <property type="component" value="Unassembled WGS sequence"/>
</dbReference>
<reference evidence="1 2" key="1">
    <citation type="submission" date="2016-10" db="EMBL/GenBank/DDBJ databases">
        <authorList>
            <person name="Varghese N."/>
            <person name="Submissions S."/>
        </authorList>
    </citation>
    <scope>NUCLEOTIDE SEQUENCE [LARGE SCALE GENOMIC DNA]</scope>
    <source>
        <strain evidence="1 2">S7-754</strain>
    </source>
</reference>
<evidence type="ECO:0000313" key="1">
    <source>
        <dbReference type="EMBL" id="SDG00866.1"/>
    </source>
</evidence>
<dbReference type="EMBL" id="FNBI01000009">
    <property type="protein sequence ID" value="SDG00866.1"/>
    <property type="molecule type" value="Genomic_DNA"/>
</dbReference>
<protein>
    <submittedName>
        <fullName evidence="1">BNR repeat-containing family member</fullName>
    </submittedName>
</protein>
<name>A0A1G7QQP3_9SPHN</name>
<dbReference type="Pfam" id="PF15892">
    <property type="entry name" value="BNR_4"/>
    <property type="match status" value="1"/>
</dbReference>
<accession>A0A1G7QQP3</accession>